<gene>
    <name evidence="1" type="ORF">MLD38_036465</name>
</gene>
<reference evidence="2" key="1">
    <citation type="journal article" date="2023" name="Front. Plant Sci.">
        <title>Chromosomal-level genome assembly of Melastoma candidum provides insights into trichome evolution.</title>
        <authorList>
            <person name="Zhong Y."/>
            <person name="Wu W."/>
            <person name="Sun C."/>
            <person name="Zou P."/>
            <person name="Liu Y."/>
            <person name="Dai S."/>
            <person name="Zhou R."/>
        </authorList>
    </citation>
    <scope>NUCLEOTIDE SEQUENCE [LARGE SCALE GENOMIC DNA]</scope>
</reference>
<evidence type="ECO:0000313" key="2">
    <source>
        <dbReference type="Proteomes" id="UP001057402"/>
    </source>
</evidence>
<proteinExistence type="predicted"/>
<comment type="caution">
    <text evidence="1">The sequence shown here is derived from an EMBL/GenBank/DDBJ whole genome shotgun (WGS) entry which is preliminary data.</text>
</comment>
<organism evidence="1 2">
    <name type="scientific">Melastoma candidum</name>
    <dbReference type="NCBI Taxonomy" id="119954"/>
    <lineage>
        <taxon>Eukaryota</taxon>
        <taxon>Viridiplantae</taxon>
        <taxon>Streptophyta</taxon>
        <taxon>Embryophyta</taxon>
        <taxon>Tracheophyta</taxon>
        <taxon>Spermatophyta</taxon>
        <taxon>Magnoliopsida</taxon>
        <taxon>eudicotyledons</taxon>
        <taxon>Gunneridae</taxon>
        <taxon>Pentapetalae</taxon>
        <taxon>rosids</taxon>
        <taxon>malvids</taxon>
        <taxon>Myrtales</taxon>
        <taxon>Melastomataceae</taxon>
        <taxon>Melastomatoideae</taxon>
        <taxon>Melastomateae</taxon>
        <taxon>Melastoma</taxon>
    </lineage>
</organism>
<dbReference type="Proteomes" id="UP001057402">
    <property type="component" value="Chromosome 11"/>
</dbReference>
<accession>A0ACB9LJZ9</accession>
<evidence type="ECO:0000313" key="1">
    <source>
        <dbReference type="EMBL" id="KAI4311578.1"/>
    </source>
</evidence>
<dbReference type="EMBL" id="CM042890">
    <property type="protein sequence ID" value="KAI4311578.1"/>
    <property type="molecule type" value="Genomic_DNA"/>
</dbReference>
<sequence length="134" mass="15535">MSYSVSSKIWLDVWPVEIDNLSSLQERNKWRSDVRYLKLQAIIDLCRNTAHQRKNREFYAERIPCNMVMMNENGVGDMIKRRCVFNSIDRLSTTGESPASSSLAPTPQVLISEQLREILREKIKEKEAMRVSAS</sequence>
<protein>
    <submittedName>
        <fullName evidence="1">Uncharacterized protein</fullName>
    </submittedName>
</protein>
<keyword evidence="2" id="KW-1185">Reference proteome</keyword>
<name>A0ACB9LJZ9_9MYRT</name>